<evidence type="ECO:0000256" key="1">
    <source>
        <dbReference type="SAM" id="MobiDB-lite"/>
    </source>
</evidence>
<dbReference type="Proteomes" id="UP000007735">
    <property type="component" value="Chromosome"/>
</dbReference>
<dbReference type="AlphaFoldDB" id="G9A4W6"/>
<sequence length="193" mass="20930">MANVSAGSSMSSPLRAVVSRASPFDLTAEPVKRFEKGGAVSPGKGGVVALAFARLPQVRPEVSHRRSEPDIRLVEDPAGGPGDECTGGDAAPGKRHIGGDDDIAFACMLGDPIVRCVETRRYDDIVHHRVTRRPQPRIGDEGDFEAVAFGHLEDFRLHRAGIGIDIDHRQSTSRQNGKRRNRSGAPIFSLRFQ</sequence>
<dbReference type="HOGENOM" id="CLU_1407762_0_0_5"/>
<reference evidence="2 3" key="1">
    <citation type="journal article" date="2012" name="J. Bacteriol.">
        <title>Genome sequence of the soybean symbiont Sinorhizobium fredii HH103.</title>
        <authorList>
            <person name="Weidner S."/>
            <person name="Becker A."/>
            <person name="Bonilla I."/>
            <person name="Jaenicke S."/>
            <person name="Lloret J."/>
            <person name="Margaret I."/>
            <person name="Puhler A."/>
            <person name="Ruiz-Sainz J.E."/>
            <person name="Schneiker-Bekel S."/>
            <person name="Szczepanowski R."/>
            <person name="Vinardell J.M."/>
            <person name="Zehner S."/>
            <person name="Gottfert M."/>
        </authorList>
    </citation>
    <scope>NUCLEOTIDE SEQUENCE [LARGE SCALE GENOMIC DNA]</scope>
    <source>
        <strain evidence="2 3">HH103</strain>
    </source>
</reference>
<feature type="compositionally biased region" description="Basic and acidic residues" evidence="1">
    <location>
        <begin position="61"/>
        <end position="75"/>
    </location>
</feature>
<evidence type="ECO:0000313" key="2">
    <source>
        <dbReference type="EMBL" id="CCE95610.1"/>
    </source>
</evidence>
<name>G9A4W6_SINF1</name>
<organism evidence="2 3">
    <name type="scientific">Sinorhizobium fredii (strain HH103)</name>
    <dbReference type="NCBI Taxonomy" id="1117943"/>
    <lineage>
        <taxon>Bacteria</taxon>
        <taxon>Pseudomonadati</taxon>
        <taxon>Pseudomonadota</taxon>
        <taxon>Alphaproteobacteria</taxon>
        <taxon>Hyphomicrobiales</taxon>
        <taxon>Rhizobiaceae</taxon>
        <taxon>Sinorhizobium/Ensifer group</taxon>
        <taxon>Sinorhizobium</taxon>
    </lineage>
</organism>
<feature type="region of interest" description="Disordered" evidence="1">
    <location>
        <begin position="166"/>
        <end position="193"/>
    </location>
</feature>
<feature type="region of interest" description="Disordered" evidence="1">
    <location>
        <begin position="61"/>
        <end position="89"/>
    </location>
</feature>
<dbReference type="STRING" id="1117943.SFHH103_01111"/>
<dbReference type="KEGG" id="sfh:SFHH103_01111"/>
<evidence type="ECO:0000313" key="3">
    <source>
        <dbReference type="Proteomes" id="UP000007735"/>
    </source>
</evidence>
<dbReference type="EMBL" id="HE616890">
    <property type="protein sequence ID" value="CCE95610.1"/>
    <property type="molecule type" value="Genomic_DNA"/>
</dbReference>
<protein>
    <submittedName>
        <fullName evidence="2">Uncharacterized protein</fullName>
    </submittedName>
</protein>
<proteinExistence type="predicted"/>
<accession>G9A4W6</accession>
<gene>
    <name evidence="2" type="ordered locus">SFHH103_01111</name>
</gene>